<feature type="region of interest" description="Disordered" evidence="1">
    <location>
        <begin position="408"/>
        <end position="503"/>
    </location>
</feature>
<gene>
    <name evidence="4" type="ORF">MoryE10_32620</name>
</gene>
<dbReference type="GO" id="GO:0042834">
    <property type="term" value="F:peptidoglycan binding"/>
    <property type="evidence" value="ECO:0007669"/>
    <property type="project" value="InterPro"/>
</dbReference>
<dbReference type="EMBL" id="AP019782">
    <property type="protein sequence ID" value="BBL72656.1"/>
    <property type="molecule type" value="Genomic_DNA"/>
</dbReference>
<feature type="compositionally biased region" description="Pro residues" evidence="1">
    <location>
        <begin position="316"/>
        <end position="327"/>
    </location>
</feature>
<dbReference type="RefSeq" id="WP_221047682.1">
    <property type="nucleotide sequence ID" value="NZ_AP019782.1"/>
</dbReference>
<feature type="compositionally biased region" description="Pro residues" evidence="1">
    <location>
        <begin position="484"/>
        <end position="494"/>
    </location>
</feature>
<proteinExistence type="predicted"/>
<keyword evidence="5" id="KW-1185">Reference proteome</keyword>
<feature type="region of interest" description="Disordered" evidence="1">
    <location>
        <begin position="316"/>
        <end position="392"/>
    </location>
</feature>
<feature type="compositionally biased region" description="Polar residues" evidence="1">
    <location>
        <begin position="355"/>
        <end position="370"/>
    </location>
</feature>
<keyword evidence="2" id="KW-1133">Transmembrane helix</keyword>
<dbReference type="InterPro" id="IPR049945">
    <property type="entry name" value="AAA_22"/>
</dbReference>
<organism evidence="4 5">
    <name type="scientific">Methylogaea oryzae</name>
    <dbReference type="NCBI Taxonomy" id="1295382"/>
    <lineage>
        <taxon>Bacteria</taxon>
        <taxon>Pseudomonadati</taxon>
        <taxon>Pseudomonadota</taxon>
        <taxon>Gammaproteobacteria</taxon>
        <taxon>Methylococcales</taxon>
        <taxon>Methylococcaceae</taxon>
        <taxon>Methylogaea</taxon>
    </lineage>
</organism>
<dbReference type="PROSITE" id="PS51724">
    <property type="entry name" value="SPOR"/>
    <property type="match status" value="1"/>
</dbReference>
<dbReference type="GO" id="GO:0016887">
    <property type="term" value="F:ATP hydrolysis activity"/>
    <property type="evidence" value="ECO:0007669"/>
    <property type="project" value="InterPro"/>
</dbReference>
<reference evidence="4" key="1">
    <citation type="submission" date="2019-06" db="EMBL/GenBank/DDBJ databases">
        <title>Complete genome sequence of Methylogaea oryzae strain JCM16910.</title>
        <authorList>
            <person name="Asakawa S."/>
        </authorList>
    </citation>
    <scope>NUCLEOTIDE SEQUENCE</scope>
    <source>
        <strain evidence="4">E10</strain>
    </source>
</reference>
<evidence type="ECO:0000259" key="3">
    <source>
        <dbReference type="PROSITE" id="PS51724"/>
    </source>
</evidence>
<evidence type="ECO:0000313" key="4">
    <source>
        <dbReference type="EMBL" id="BBL72656.1"/>
    </source>
</evidence>
<feature type="transmembrane region" description="Helical" evidence="2">
    <location>
        <begin position="254"/>
        <end position="274"/>
    </location>
</feature>
<feature type="compositionally biased region" description="Polar residues" evidence="1">
    <location>
        <begin position="412"/>
        <end position="421"/>
    </location>
</feature>
<evidence type="ECO:0000313" key="5">
    <source>
        <dbReference type="Proteomes" id="UP000824988"/>
    </source>
</evidence>
<accession>A0A8D5AJQ3</accession>
<dbReference type="Pfam" id="PF13401">
    <property type="entry name" value="AAA_22"/>
    <property type="match status" value="1"/>
</dbReference>
<feature type="domain" description="SPOR" evidence="3">
    <location>
        <begin position="521"/>
        <end position="600"/>
    </location>
</feature>
<sequence length="611" mass="64252">MSTEKPEAFSVLLDRHSDVAPALSGSPQDVATYLLSPERAQRFELLMLLISNLGKVLVVSGPDGIGKSTFLGLLKQRAFESWRVVRVAGDGRLRHGDILTQIAEQLAMASVSEHALADYLGQLGRHKNLLVLLLDDAGKVAPGVLSALWQFASQYPAFRLVLALRPDEAHLKIATDESVLGDCHYIDIPALTAPRCKSYLKRLATRPPRLLSMEDITPARTRAVYRASHGVPGRIIQLLIDAPAVRAKARRRRWAAIAAACMVAVAAVVAYLQFRRPSEDAQETEALVQPKPLPKAPAIEPPPAFEVPAVRPLSLPPAQLPESPALPMPAARPGIVDERSPNVGTEPFKEPRPSVVSQVAASARQETPAASSAADAPVRPDAGMGAKPVDPAGKRLMLAPEGYGPALAGTAKATSGDSATPSVDAAMEPPVGELDEEPAGGAKPVVPVAEPTESGLTAGKPPRPTEAGAAKKPPTSGEAKPSPTAAPQPSPVQPRAPTASPAPAAAGLAIAGLRDAGWVLAQSPQAYTLQVMAVREASSIKALLQRYPAMQGQVATYASRHGAATSYPVYYGLFATEADAKRAAAKLPAALGKPFVRQMKQVQQEARAAAR</sequence>
<keyword evidence="2" id="KW-0472">Membrane</keyword>
<keyword evidence="2" id="KW-0812">Transmembrane</keyword>
<dbReference type="KEGG" id="moz:MoryE10_32620"/>
<protein>
    <recommendedName>
        <fullName evidence="3">SPOR domain-containing protein</fullName>
    </recommendedName>
</protein>
<name>A0A8D5AJQ3_9GAMM</name>
<dbReference type="Proteomes" id="UP000824988">
    <property type="component" value="Chromosome"/>
</dbReference>
<dbReference type="InterPro" id="IPR003593">
    <property type="entry name" value="AAA+_ATPase"/>
</dbReference>
<dbReference type="AlphaFoldDB" id="A0A8D5AJQ3"/>
<evidence type="ECO:0000256" key="1">
    <source>
        <dbReference type="SAM" id="MobiDB-lite"/>
    </source>
</evidence>
<dbReference type="InterPro" id="IPR007730">
    <property type="entry name" value="SPOR-like_dom"/>
</dbReference>
<dbReference type="Pfam" id="PF05036">
    <property type="entry name" value="SPOR"/>
    <property type="match status" value="1"/>
</dbReference>
<evidence type="ECO:0000256" key="2">
    <source>
        <dbReference type="SAM" id="Phobius"/>
    </source>
</evidence>
<dbReference type="SMART" id="SM00382">
    <property type="entry name" value="AAA"/>
    <property type="match status" value="1"/>
</dbReference>